<dbReference type="AlphaFoldDB" id="A0A557S4P4"/>
<dbReference type="SMART" id="SM01049">
    <property type="entry name" value="Cache_2"/>
    <property type="match status" value="2"/>
</dbReference>
<evidence type="ECO:0000259" key="7">
    <source>
        <dbReference type="SMART" id="SM01049"/>
    </source>
</evidence>
<keyword evidence="6" id="KW-0732">Signal</keyword>
<dbReference type="InterPro" id="IPR033480">
    <property type="entry name" value="sCache_2"/>
</dbReference>
<comment type="caution">
    <text evidence="8">The sequence shown here is derived from an EMBL/GenBank/DDBJ whole genome shotgun (WGS) entry which is preliminary data.</text>
</comment>
<protein>
    <recommendedName>
        <fullName evidence="7">Single Cache domain-containing protein</fullName>
    </recommendedName>
</protein>
<reference evidence="8 9" key="1">
    <citation type="submission" date="2019-07" db="EMBL/GenBank/DDBJ databases">
        <title>The pathways for chlorine oxyanion respiration interact through the shared metabolite chlorate.</title>
        <authorList>
            <person name="Barnum T.P."/>
            <person name="Cheng Y."/>
            <person name="Hill K.A."/>
            <person name="Lucas L.N."/>
            <person name="Carlson H.K."/>
            <person name="Coates J.D."/>
        </authorList>
    </citation>
    <scope>NUCLEOTIDE SEQUENCE [LARGE SCALE GENOMIC DNA]</scope>
    <source>
        <strain evidence="8 9">SFB-1</strain>
    </source>
</reference>
<dbReference type="Gene3D" id="3.30.450.20">
    <property type="entry name" value="PAS domain"/>
    <property type="match status" value="2"/>
</dbReference>
<evidence type="ECO:0000256" key="6">
    <source>
        <dbReference type="SAM" id="SignalP"/>
    </source>
</evidence>
<keyword evidence="4" id="KW-1133">Transmembrane helix</keyword>
<evidence type="ECO:0000256" key="3">
    <source>
        <dbReference type="ARBA" id="ARBA00022692"/>
    </source>
</evidence>
<feature type="signal peptide" evidence="6">
    <location>
        <begin position="1"/>
        <end position="16"/>
    </location>
</feature>
<dbReference type="GO" id="GO:0005886">
    <property type="term" value="C:plasma membrane"/>
    <property type="evidence" value="ECO:0007669"/>
    <property type="project" value="UniProtKB-SubCell"/>
</dbReference>
<evidence type="ECO:0000313" key="8">
    <source>
        <dbReference type="EMBL" id="TVO72389.1"/>
    </source>
</evidence>
<proteinExistence type="predicted"/>
<dbReference type="EMBL" id="VMNI01000021">
    <property type="protein sequence ID" value="TVO72389.1"/>
    <property type="molecule type" value="Genomic_DNA"/>
</dbReference>
<organism evidence="8 9">
    <name type="scientific">Denitromonas halophila</name>
    <dbReference type="NCBI Taxonomy" id="1629404"/>
    <lineage>
        <taxon>Bacteria</taxon>
        <taxon>Pseudomonadati</taxon>
        <taxon>Pseudomonadota</taxon>
        <taxon>Betaproteobacteria</taxon>
        <taxon>Rhodocyclales</taxon>
        <taxon>Zoogloeaceae</taxon>
        <taxon>Denitromonas</taxon>
    </lineage>
</organism>
<evidence type="ECO:0000256" key="5">
    <source>
        <dbReference type="ARBA" id="ARBA00023136"/>
    </source>
</evidence>
<evidence type="ECO:0000256" key="2">
    <source>
        <dbReference type="ARBA" id="ARBA00022475"/>
    </source>
</evidence>
<evidence type="ECO:0000256" key="4">
    <source>
        <dbReference type="ARBA" id="ARBA00022989"/>
    </source>
</evidence>
<gene>
    <name evidence="8" type="ORF">FHP89_19055</name>
</gene>
<keyword evidence="2" id="KW-1003">Cell membrane</keyword>
<evidence type="ECO:0000256" key="1">
    <source>
        <dbReference type="ARBA" id="ARBA00004651"/>
    </source>
</evidence>
<feature type="chain" id="PRO_5022065342" description="Single Cache domain-containing protein" evidence="6">
    <location>
        <begin position="17"/>
        <end position="281"/>
    </location>
</feature>
<name>A0A557S4P4_9RHOO</name>
<feature type="domain" description="Single Cache" evidence="7">
    <location>
        <begin position="30"/>
        <end position="105"/>
    </location>
</feature>
<dbReference type="Proteomes" id="UP000318349">
    <property type="component" value="Unassembled WGS sequence"/>
</dbReference>
<feature type="domain" description="Single Cache" evidence="7">
    <location>
        <begin position="154"/>
        <end position="233"/>
    </location>
</feature>
<sequence>MAISCALALGASAAMADTPTREVLHGTSVERRAMALLDRAVAHIEATGAAGTAAFNHGPAFIDRDLYAYALKTDGSFLASGGGSAALVGQNVLNEVDLNGKPFFREIIEQAKAFGAGRVEYRWFNPADARGEPKVAVFRAVGDVIVAAGYYPPRATAMQAKVLLRDAVTAMAANPAAALEHFQRLNGPFIRDDLYVFVVRLADGIFLAHGATPSLVGTNSYELTGPDGHHIVRRMAEIARKAQDGETEYAWRNPVSGKVETKHTYFKTVGDTLVAVGYYRR</sequence>
<dbReference type="Pfam" id="PF17200">
    <property type="entry name" value="sCache_2"/>
    <property type="match status" value="2"/>
</dbReference>
<evidence type="ECO:0000313" key="9">
    <source>
        <dbReference type="Proteomes" id="UP000318349"/>
    </source>
</evidence>
<keyword evidence="3" id="KW-0812">Transmembrane</keyword>
<keyword evidence="5" id="KW-0472">Membrane</keyword>
<comment type="subcellular location">
    <subcellularLocation>
        <location evidence="1">Cell membrane</location>
        <topology evidence="1">Multi-pass membrane protein</topology>
    </subcellularLocation>
</comment>
<accession>A0A557S4P4</accession>